<dbReference type="RefSeq" id="WP_181740766.1">
    <property type="nucleotide sequence ID" value="NZ_JACEOL010000035.1"/>
</dbReference>
<dbReference type="GO" id="GO:0008289">
    <property type="term" value="F:lipid binding"/>
    <property type="evidence" value="ECO:0007669"/>
    <property type="project" value="UniProtKB-KW"/>
</dbReference>
<dbReference type="Pfam" id="PF02645">
    <property type="entry name" value="DegV"/>
    <property type="match status" value="1"/>
</dbReference>
<feature type="coiled-coil region" evidence="2">
    <location>
        <begin position="231"/>
        <end position="258"/>
    </location>
</feature>
<dbReference type="SUPFAM" id="SSF82549">
    <property type="entry name" value="DAK1/DegV-like"/>
    <property type="match status" value="1"/>
</dbReference>
<organism evidence="3 4">
    <name type="scientific">Thermoactinomyces mirandus</name>
    <dbReference type="NCBI Taxonomy" id="2756294"/>
    <lineage>
        <taxon>Bacteria</taxon>
        <taxon>Bacillati</taxon>
        <taxon>Bacillota</taxon>
        <taxon>Bacilli</taxon>
        <taxon>Bacillales</taxon>
        <taxon>Thermoactinomycetaceae</taxon>
        <taxon>Thermoactinomyces</taxon>
    </lineage>
</organism>
<dbReference type="Gene3D" id="3.40.50.10170">
    <property type="match status" value="1"/>
</dbReference>
<comment type="caution">
    <text evidence="3">The sequence shown here is derived from an EMBL/GenBank/DDBJ whole genome shotgun (WGS) entry which is preliminary data.</text>
</comment>
<dbReference type="InterPro" id="IPR043168">
    <property type="entry name" value="DegV_C"/>
</dbReference>
<keyword evidence="4" id="KW-1185">Reference proteome</keyword>
<accession>A0A7W2ARP1</accession>
<dbReference type="Gene3D" id="3.30.1180.10">
    <property type="match status" value="1"/>
</dbReference>
<proteinExistence type="predicted"/>
<evidence type="ECO:0000313" key="4">
    <source>
        <dbReference type="Proteomes" id="UP000538292"/>
    </source>
</evidence>
<dbReference type="PANTHER" id="PTHR33434:SF2">
    <property type="entry name" value="FATTY ACID-BINDING PROTEIN TM_1468"/>
    <property type="match status" value="1"/>
</dbReference>
<dbReference type="PANTHER" id="PTHR33434">
    <property type="entry name" value="DEGV DOMAIN-CONTAINING PROTEIN DR_1986-RELATED"/>
    <property type="match status" value="1"/>
</dbReference>
<dbReference type="Proteomes" id="UP000538292">
    <property type="component" value="Unassembled WGS sequence"/>
</dbReference>
<keyword evidence="2" id="KW-0175">Coiled coil</keyword>
<evidence type="ECO:0000256" key="1">
    <source>
        <dbReference type="ARBA" id="ARBA00023121"/>
    </source>
</evidence>
<evidence type="ECO:0000313" key="3">
    <source>
        <dbReference type="EMBL" id="MBA4602828.1"/>
    </source>
</evidence>
<dbReference type="EMBL" id="JACEOL010000035">
    <property type="protein sequence ID" value="MBA4602828.1"/>
    <property type="molecule type" value="Genomic_DNA"/>
</dbReference>
<reference evidence="3 4" key="1">
    <citation type="submission" date="2020-07" db="EMBL/GenBank/DDBJ databases">
        <title>Thermoactinomyces phylogeny.</title>
        <authorList>
            <person name="Dunlap C."/>
        </authorList>
    </citation>
    <scope>NUCLEOTIDE SEQUENCE [LARGE SCALE GENOMIC DNA]</scope>
    <source>
        <strain evidence="3 4">AMNI-1</strain>
    </source>
</reference>
<dbReference type="InterPro" id="IPR050270">
    <property type="entry name" value="DegV_domain_contain"/>
</dbReference>
<protein>
    <submittedName>
        <fullName evidence="3">DegV family protein</fullName>
    </submittedName>
</protein>
<dbReference type="InterPro" id="IPR003797">
    <property type="entry name" value="DegV"/>
</dbReference>
<keyword evidence="1" id="KW-0446">Lipid-binding</keyword>
<name>A0A7W2ARP1_9BACL</name>
<evidence type="ECO:0000256" key="2">
    <source>
        <dbReference type="SAM" id="Coils"/>
    </source>
</evidence>
<sequence>MKIALVTDSTCDLPHELTGQFNIHVVPLRIIYSNGEYRDGIDITTEQIMDRLDEEIPKTSMPSLEDINNLYRNLQNEGYTHCIVLTLSASLSGTHNAFRLCAQDFPGMRIDVIDSKGVSWMLGFLVLEAARLIREKTDYQEILSIISQIKGKIKAYFILDTLEYVQAGGRIGKVAKSLGSMLNLKPIITFDENGKLHPHTIARGKQQALKKLISPIYQQIASTRARIGILHSRAEKEAEALKRRLKDLENVVQLYIGSIGPTLSVHAGPGLLGMVVYPLD</sequence>
<dbReference type="NCBIfam" id="TIGR00762">
    <property type="entry name" value="DegV"/>
    <property type="match status" value="1"/>
</dbReference>
<dbReference type="PROSITE" id="PS51482">
    <property type="entry name" value="DEGV"/>
    <property type="match status" value="1"/>
</dbReference>
<dbReference type="AlphaFoldDB" id="A0A7W2ARP1"/>
<gene>
    <name evidence="3" type="ORF">H2C83_10975</name>
</gene>